<keyword evidence="1" id="KW-0812">Transmembrane</keyword>
<evidence type="ECO:0000259" key="2">
    <source>
        <dbReference type="Pfam" id="PF03476"/>
    </source>
</evidence>
<evidence type="ECO:0000313" key="4">
    <source>
        <dbReference type="Proteomes" id="UP001329430"/>
    </source>
</evidence>
<comment type="caution">
    <text evidence="3">The sequence shown here is derived from an EMBL/GenBank/DDBJ whole genome shotgun (WGS) entry which is preliminary data.</text>
</comment>
<dbReference type="Proteomes" id="UP001329430">
    <property type="component" value="Chromosome 5"/>
</dbReference>
<dbReference type="SUPFAM" id="SSF50800">
    <property type="entry name" value="PK beta-barrel domain-like"/>
    <property type="match status" value="1"/>
</dbReference>
<keyword evidence="1" id="KW-1133">Transmembrane helix</keyword>
<accession>A0AAN7VFC7</accession>
<dbReference type="GO" id="GO:0030170">
    <property type="term" value="F:pyridoxal phosphate binding"/>
    <property type="evidence" value="ECO:0007669"/>
    <property type="project" value="InterPro"/>
</dbReference>
<gene>
    <name evidence="3" type="ORF">RI129_007916</name>
</gene>
<reference evidence="3 4" key="1">
    <citation type="journal article" date="2024" name="Insects">
        <title>An Improved Chromosome-Level Genome Assembly of the Firefly Pyrocoelia pectoralis.</title>
        <authorList>
            <person name="Fu X."/>
            <person name="Meyer-Rochow V.B."/>
            <person name="Ballantyne L."/>
            <person name="Zhu X."/>
        </authorList>
    </citation>
    <scope>NUCLEOTIDE SEQUENCE [LARGE SCALE GENOMIC DNA]</scope>
    <source>
        <strain evidence="3">XCY_ONT2</strain>
    </source>
</reference>
<feature type="transmembrane region" description="Helical" evidence="1">
    <location>
        <begin position="6"/>
        <end position="27"/>
    </location>
</feature>
<evidence type="ECO:0000256" key="1">
    <source>
        <dbReference type="SAM" id="Phobius"/>
    </source>
</evidence>
<dbReference type="GO" id="GO:0003824">
    <property type="term" value="F:catalytic activity"/>
    <property type="evidence" value="ECO:0007669"/>
    <property type="project" value="InterPro"/>
</dbReference>
<dbReference type="Pfam" id="PF03476">
    <property type="entry name" value="MOSC_N"/>
    <property type="match status" value="1"/>
</dbReference>
<protein>
    <recommendedName>
        <fullName evidence="2">Molybdenum cofactor sulfurase middle domain-containing protein</fullName>
    </recommendedName>
</protein>
<feature type="domain" description="Molybdenum cofactor sulfurase middle" evidence="2">
    <location>
        <begin position="44"/>
        <end position="168"/>
    </location>
</feature>
<dbReference type="InterPro" id="IPR005303">
    <property type="entry name" value="MOCOS_middle"/>
</dbReference>
<sequence length="318" mass="35835">MASKYSTYIAISVATVGGVAVLGYYLYKRTHNRNKPPKIWEPVGTIAKIYMYPLKGGRRVELQQTNCTKYGLQASDQSLSVFRDRCLVIYKESTHDIQVGTNLPKMLLIEVEAVDDKHFCLRAPGMESINFKLPELSAEKRHVRMYQAEKMLTIDCGDEVAEWVSNYIFSEPVGLRLGFHDGAHKRDIEKYNPKEAKLYPLFKNSAAGLYSGVTSLHLLTTDSVDDLRKRIPNSSVTINNFRPNIVIEGENIEPCALTTIDPDTAKSSKDYEPIKTMRRYRPMKRFGSGSPSPVMGILACLHNEGLIKLGDNVYVGKY</sequence>
<proteinExistence type="predicted"/>
<dbReference type="EMBL" id="JAVRBK010000005">
    <property type="protein sequence ID" value="KAK5644071.1"/>
    <property type="molecule type" value="Genomic_DNA"/>
</dbReference>
<organism evidence="3 4">
    <name type="scientific">Pyrocoelia pectoralis</name>
    <dbReference type="NCBI Taxonomy" id="417401"/>
    <lineage>
        <taxon>Eukaryota</taxon>
        <taxon>Metazoa</taxon>
        <taxon>Ecdysozoa</taxon>
        <taxon>Arthropoda</taxon>
        <taxon>Hexapoda</taxon>
        <taxon>Insecta</taxon>
        <taxon>Pterygota</taxon>
        <taxon>Neoptera</taxon>
        <taxon>Endopterygota</taxon>
        <taxon>Coleoptera</taxon>
        <taxon>Polyphaga</taxon>
        <taxon>Elateriformia</taxon>
        <taxon>Elateroidea</taxon>
        <taxon>Lampyridae</taxon>
        <taxon>Lampyrinae</taxon>
        <taxon>Pyrocoelia</taxon>
    </lineage>
</organism>
<evidence type="ECO:0000313" key="3">
    <source>
        <dbReference type="EMBL" id="KAK5644071.1"/>
    </source>
</evidence>
<dbReference type="InterPro" id="IPR011037">
    <property type="entry name" value="Pyrv_Knase-like_insert_dom_sf"/>
</dbReference>
<keyword evidence="4" id="KW-1185">Reference proteome</keyword>
<dbReference type="GO" id="GO:0030151">
    <property type="term" value="F:molybdenum ion binding"/>
    <property type="evidence" value="ECO:0007669"/>
    <property type="project" value="InterPro"/>
</dbReference>
<name>A0AAN7VFC7_9COLE</name>
<dbReference type="AlphaFoldDB" id="A0AAN7VFC7"/>
<keyword evidence="1" id="KW-0472">Membrane</keyword>
<dbReference type="SUPFAM" id="SSF141673">
    <property type="entry name" value="MOSC N-terminal domain-like"/>
    <property type="match status" value="1"/>
</dbReference>